<dbReference type="PANTHER" id="PTHR36173">
    <property type="entry name" value="RIBONUCLEASE VAPC16-RELATED"/>
    <property type="match status" value="1"/>
</dbReference>
<dbReference type="EMBL" id="LAZR01051716">
    <property type="protein sequence ID" value="KKK84569.1"/>
    <property type="molecule type" value="Genomic_DNA"/>
</dbReference>
<reference evidence="2" key="1">
    <citation type="journal article" date="2015" name="Nature">
        <title>Complex archaea that bridge the gap between prokaryotes and eukaryotes.</title>
        <authorList>
            <person name="Spang A."/>
            <person name="Saw J.H."/>
            <person name="Jorgensen S.L."/>
            <person name="Zaremba-Niedzwiedzka K."/>
            <person name="Martijn J."/>
            <person name="Lind A.E."/>
            <person name="van Eijk R."/>
            <person name="Schleper C."/>
            <person name="Guy L."/>
            <person name="Ettema T.J."/>
        </authorList>
    </citation>
    <scope>NUCLEOTIDE SEQUENCE</scope>
</reference>
<dbReference type="SUPFAM" id="SSF88723">
    <property type="entry name" value="PIN domain-like"/>
    <property type="match status" value="1"/>
</dbReference>
<evidence type="ECO:0000313" key="2">
    <source>
        <dbReference type="EMBL" id="KKK84569.1"/>
    </source>
</evidence>
<comment type="caution">
    <text evidence="2">The sequence shown here is derived from an EMBL/GenBank/DDBJ whole genome shotgun (WGS) entry which is preliminary data.</text>
</comment>
<evidence type="ECO:0000259" key="1">
    <source>
        <dbReference type="Pfam" id="PF01850"/>
    </source>
</evidence>
<organism evidence="2">
    <name type="scientific">marine sediment metagenome</name>
    <dbReference type="NCBI Taxonomy" id="412755"/>
    <lineage>
        <taxon>unclassified sequences</taxon>
        <taxon>metagenomes</taxon>
        <taxon>ecological metagenomes</taxon>
    </lineage>
</organism>
<dbReference type="AlphaFoldDB" id="A0A0F9B1M7"/>
<gene>
    <name evidence="2" type="ORF">LCGC14_2782020</name>
</gene>
<sequence length="125" mass="14386">MDLLIDTGILIWILDNSSNLTINSKQIIQAADKRLISSISIVEIEIKRSIGKLIIPDTYLQKIFESGFEELPFDFSDAYFLGKLPFFHKDHFDRMLISHAIVKGLTLLTNDKTFKKYNLPIILNE</sequence>
<accession>A0A0F9B1M7</accession>
<dbReference type="InterPro" id="IPR029060">
    <property type="entry name" value="PIN-like_dom_sf"/>
</dbReference>
<dbReference type="PANTHER" id="PTHR36173:SF2">
    <property type="entry name" value="RIBONUCLEASE VAPC16"/>
    <property type="match status" value="1"/>
</dbReference>
<proteinExistence type="predicted"/>
<dbReference type="Gene3D" id="3.40.50.1010">
    <property type="entry name" value="5'-nuclease"/>
    <property type="match status" value="1"/>
</dbReference>
<name>A0A0F9B1M7_9ZZZZ</name>
<dbReference type="InterPro" id="IPR052919">
    <property type="entry name" value="TA_system_RNase"/>
</dbReference>
<dbReference type="Pfam" id="PF01850">
    <property type="entry name" value="PIN"/>
    <property type="match status" value="1"/>
</dbReference>
<dbReference type="InterPro" id="IPR041705">
    <property type="entry name" value="PIN_Sll0205"/>
</dbReference>
<feature type="domain" description="PIN" evidence="1">
    <location>
        <begin position="4"/>
        <end position="117"/>
    </location>
</feature>
<dbReference type="InterPro" id="IPR002716">
    <property type="entry name" value="PIN_dom"/>
</dbReference>
<dbReference type="CDD" id="cd09872">
    <property type="entry name" value="PIN_Sll0205-like"/>
    <property type="match status" value="1"/>
</dbReference>
<protein>
    <recommendedName>
        <fullName evidence="1">PIN domain-containing protein</fullName>
    </recommendedName>
</protein>